<dbReference type="STRING" id="598659.NAMH_1601"/>
<dbReference type="HOGENOM" id="CLU_219775_0_0_7"/>
<dbReference type="SUPFAM" id="SSF47336">
    <property type="entry name" value="ACP-like"/>
    <property type="match status" value="1"/>
</dbReference>
<name>B9L6K0_NAUPA</name>
<evidence type="ECO:0000313" key="2">
    <source>
        <dbReference type="Proteomes" id="UP000000448"/>
    </source>
</evidence>
<evidence type="ECO:0000313" key="1">
    <source>
        <dbReference type="EMBL" id="ACM92125.1"/>
    </source>
</evidence>
<dbReference type="AlphaFoldDB" id="B9L6K0"/>
<dbReference type="KEGG" id="nam:NAMH_1601"/>
<dbReference type="InterPro" id="IPR036736">
    <property type="entry name" value="ACP-like_sf"/>
</dbReference>
<sequence>MTLVAAIEDEFDIMLDTDDIIDMSSFAKAKEIVAKYLEQ</sequence>
<proteinExistence type="predicted"/>
<dbReference type="EMBL" id="CP001279">
    <property type="protein sequence ID" value="ACM92125.1"/>
    <property type="molecule type" value="Genomic_DNA"/>
</dbReference>
<evidence type="ECO:0008006" key="3">
    <source>
        <dbReference type="Google" id="ProtNLM"/>
    </source>
</evidence>
<dbReference type="Proteomes" id="UP000000448">
    <property type="component" value="Chromosome"/>
</dbReference>
<organism evidence="1 2">
    <name type="scientific">Nautilia profundicola (strain ATCC BAA-1463 / DSM 18972 / AmH)</name>
    <dbReference type="NCBI Taxonomy" id="598659"/>
    <lineage>
        <taxon>Bacteria</taxon>
        <taxon>Pseudomonadati</taxon>
        <taxon>Campylobacterota</taxon>
        <taxon>Epsilonproteobacteria</taxon>
        <taxon>Nautiliales</taxon>
        <taxon>Nautiliaceae</taxon>
        <taxon>Nautilia</taxon>
    </lineage>
</organism>
<keyword evidence="2" id="KW-1185">Reference proteome</keyword>
<gene>
    <name evidence="1" type="ordered locus">NAMH_1601</name>
</gene>
<protein>
    <recommendedName>
        <fullName evidence="3">Acyl carrier protein</fullName>
    </recommendedName>
</protein>
<reference evidence="1 2" key="1">
    <citation type="journal article" date="2009" name="PLoS Genet.">
        <title>Adaptations to submarine hydrothermal environments exemplified by the genome of Nautilia profundicola.</title>
        <authorList>
            <person name="Campbell B.J."/>
            <person name="Smith J.L."/>
            <person name="Hanson T.E."/>
            <person name="Klotz M.G."/>
            <person name="Stein L.Y."/>
            <person name="Lee C.K."/>
            <person name="Wu D."/>
            <person name="Robinson J.M."/>
            <person name="Khouri H.M."/>
            <person name="Eisen J.A."/>
            <person name="Cary S.C."/>
        </authorList>
    </citation>
    <scope>NUCLEOTIDE SEQUENCE [LARGE SCALE GENOMIC DNA]</scope>
    <source>
        <strain evidence="2">ATCC BAA-1463 / DSM 18972 / AmH</strain>
    </source>
</reference>
<accession>B9L6K0</accession>
<dbReference type="Gene3D" id="1.10.1200.10">
    <property type="entry name" value="ACP-like"/>
    <property type="match status" value="1"/>
</dbReference>